<dbReference type="SUPFAM" id="SSF56327">
    <property type="entry name" value="LDH C-terminal domain-like"/>
    <property type="match status" value="1"/>
</dbReference>
<dbReference type="GO" id="GO:0005975">
    <property type="term" value="P:carbohydrate metabolic process"/>
    <property type="evidence" value="ECO:0007669"/>
    <property type="project" value="InterPro"/>
</dbReference>
<feature type="domain" description="Glycosyl hydrolase family 4 C-terminal" evidence="10">
    <location>
        <begin position="104"/>
        <end position="262"/>
    </location>
</feature>
<dbReference type="GO" id="GO:0004553">
    <property type="term" value="F:hydrolase activity, hydrolyzing O-glycosyl compounds"/>
    <property type="evidence" value="ECO:0007669"/>
    <property type="project" value="InterPro"/>
</dbReference>
<comment type="caution">
    <text evidence="11">The sequence shown here is derived from an EMBL/GenBank/DDBJ whole genome shotgun (WGS) entry which is preliminary data.</text>
</comment>
<evidence type="ECO:0000256" key="1">
    <source>
        <dbReference type="ARBA" id="ARBA00001911"/>
    </source>
</evidence>
<dbReference type="InterPro" id="IPR001088">
    <property type="entry name" value="Glyco_hydro_4"/>
</dbReference>
<dbReference type="PANTHER" id="PTHR32092:SF6">
    <property type="entry name" value="ALPHA-GALACTOSIDASE"/>
    <property type="match status" value="1"/>
</dbReference>
<sequence>PARNISLILPILEDINKLCPNAFLLNFTNPMQRVCTAINKVSSIKFVGMCHQIYFGYFILGMAFAKELGINIKEDPRFVWKDEFMDYHFKISNKAMEYFDIKAAGINHFTWMLDVREKETGRDIYGVLKKKMNDLPPEFEPLTQELFEIFDYIPVAGDCHIAEYLPYTSDLYSETFKKFDIQMYDFKWSCRSRDKIWKDIEMMISGEREVDYLKNARSERAEIIIEHIEKNSNLYESSVNIPNRGCIKNLPDGAIVDVPGVIY</sequence>
<evidence type="ECO:0000256" key="8">
    <source>
        <dbReference type="ARBA" id="ARBA00023277"/>
    </source>
</evidence>
<keyword evidence="9" id="KW-0326">Glycosidase</keyword>
<dbReference type="Pfam" id="PF02056">
    <property type="entry name" value="Glyco_hydro_4"/>
    <property type="match status" value="1"/>
</dbReference>
<proteinExistence type="inferred from homology"/>
<dbReference type="GO" id="GO:0046872">
    <property type="term" value="F:metal ion binding"/>
    <property type="evidence" value="ECO:0007669"/>
    <property type="project" value="UniProtKB-KW"/>
</dbReference>
<evidence type="ECO:0000256" key="2">
    <source>
        <dbReference type="ARBA" id="ARBA00001936"/>
    </source>
</evidence>
<evidence type="ECO:0000256" key="3">
    <source>
        <dbReference type="ARBA" id="ARBA00010141"/>
    </source>
</evidence>
<comment type="cofactor">
    <cofactor evidence="1">
        <name>NAD(+)</name>
        <dbReference type="ChEBI" id="CHEBI:57540"/>
    </cofactor>
</comment>
<keyword evidence="8" id="KW-0119">Carbohydrate metabolism</keyword>
<gene>
    <name evidence="11" type="ORF">S01H4_47958</name>
</gene>
<comment type="similarity">
    <text evidence="3">Belongs to the glycosyl hydrolase 4 family.</text>
</comment>
<evidence type="ECO:0000256" key="5">
    <source>
        <dbReference type="ARBA" id="ARBA00022801"/>
    </source>
</evidence>
<keyword evidence="7" id="KW-0464">Manganese</keyword>
<evidence type="ECO:0000256" key="9">
    <source>
        <dbReference type="ARBA" id="ARBA00023295"/>
    </source>
</evidence>
<evidence type="ECO:0000256" key="7">
    <source>
        <dbReference type="ARBA" id="ARBA00023211"/>
    </source>
</evidence>
<keyword evidence="4" id="KW-0479">Metal-binding</keyword>
<reference evidence="11" key="1">
    <citation type="journal article" date="2014" name="Front. Microbiol.">
        <title>High frequency of phylogenetically diverse reductive dehalogenase-homologous genes in deep subseafloor sedimentary metagenomes.</title>
        <authorList>
            <person name="Kawai M."/>
            <person name="Futagami T."/>
            <person name="Toyoda A."/>
            <person name="Takaki Y."/>
            <person name="Nishi S."/>
            <person name="Hori S."/>
            <person name="Arai W."/>
            <person name="Tsubouchi T."/>
            <person name="Morono Y."/>
            <person name="Uchiyama I."/>
            <person name="Ito T."/>
            <person name="Fujiyama A."/>
            <person name="Inagaki F."/>
            <person name="Takami H."/>
        </authorList>
    </citation>
    <scope>NUCLEOTIDE SEQUENCE</scope>
    <source>
        <strain evidence="11">Expedition CK06-06</strain>
    </source>
</reference>
<dbReference type="Gene3D" id="3.90.1820.10">
    <property type="entry name" value="AglA-like glucosidase"/>
    <property type="match status" value="1"/>
</dbReference>
<dbReference type="InterPro" id="IPR022616">
    <property type="entry name" value="Glyco_hydro_4_C"/>
</dbReference>
<evidence type="ECO:0000313" key="11">
    <source>
        <dbReference type="EMBL" id="GAH03296.1"/>
    </source>
</evidence>
<dbReference type="PANTHER" id="PTHR32092">
    <property type="entry name" value="6-PHOSPHO-BETA-GLUCOSIDASE-RELATED"/>
    <property type="match status" value="1"/>
</dbReference>
<dbReference type="Pfam" id="PF11975">
    <property type="entry name" value="Glyco_hydro_4C"/>
    <property type="match status" value="1"/>
</dbReference>
<dbReference type="GO" id="GO:0016616">
    <property type="term" value="F:oxidoreductase activity, acting on the CH-OH group of donors, NAD or NADP as acceptor"/>
    <property type="evidence" value="ECO:0007669"/>
    <property type="project" value="InterPro"/>
</dbReference>
<keyword evidence="5" id="KW-0378">Hydrolase</keyword>
<feature type="non-terminal residue" evidence="11">
    <location>
        <position position="1"/>
    </location>
</feature>
<keyword evidence="6" id="KW-0520">NAD</keyword>
<protein>
    <recommendedName>
        <fullName evidence="10">Glycosyl hydrolase family 4 C-terminal domain-containing protein</fullName>
    </recommendedName>
</protein>
<accession>X1C5D2</accession>
<evidence type="ECO:0000256" key="6">
    <source>
        <dbReference type="ARBA" id="ARBA00023027"/>
    </source>
</evidence>
<dbReference type="InterPro" id="IPR015955">
    <property type="entry name" value="Lactate_DH/Glyco_Ohase_4_C"/>
</dbReference>
<dbReference type="AlphaFoldDB" id="X1C5D2"/>
<comment type="cofactor">
    <cofactor evidence="2">
        <name>Mn(2+)</name>
        <dbReference type="ChEBI" id="CHEBI:29035"/>
    </cofactor>
</comment>
<dbReference type="InterPro" id="IPR036291">
    <property type="entry name" value="NAD(P)-bd_dom_sf"/>
</dbReference>
<dbReference type="EMBL" id="BART01026985">
    <property type="protein sequence ID" value="GAH03296.1"/>
    <property type="molecule type" value="Genomic_DNA"/>
</dbReference>
<dbReference type="InterPro" id="IPR053715">
    <property type="entry name" value="GH4_Enzyme_sf"/>
</dbReference>
<evidence type="ECO:0000256" key="4">
    <source>
        <dbReference type="ARBA" id="ARBA00022723"/>
    </source>
</evidence>
<dbReference type="SUPFAM" id="SSF51735">
    <property type="entry name" value="NAD(P)-binding Rossmann-fold domains"/>
    <property type="match status" value="1"/>
</dbReference>
<evidence type="ECO:0000259" key="10">
    <source>
        <dbReference type="Pfam" id="PF11975"/>
    </source>
</evidence>
<name>X1C5D2_9ZZZZ</name>
<organism evidence="11">
    <name type="scientific">marine sediment metagenome</name>
    <dbReference type="NCBI Taxonomy" id="412755"/>
    <lineage>
        <taxon>unclassified sequences</taxon>
        <taxon>metagenomes</taxon>
        <taxon>ecological metagenomes</taxon>
    </lineage>
</organism>